<feature type="region of interest" description="Disordered" evidence="1">
    <location>
        <begin position="1"/>
        <end position="21"/>
    </location>
</feature>
<evidence type="ECO:0000256" key="1">
    <source>
        <dbReference type="SAM" id="MobiDB-lite"/>
    </source>
</evidence>
<dbReference type="Pfam" id="PF00174">
    <property type="entry name" value="Oxidored_molyb"/>
    <property type="match status" value="1"/>
</dbReference>
<dbReference type="Proteomes" id="UP000602198">
    <property type="component" value="Unassembled WGS sequence"/>
</dbReference>
<name>A0ABS1LYX2_9NOCA</name>
<gene>
    <name evidence="3" type="ORF">JK358_04355</name>
</gene>
<evidence type="ECO:0000313" key="4">
    <source>
        <dbReference type="Proteomes" id="UP000602198"/>
    </source>
</evidence>
<proteinExistence type="predicted"/>
<keyword evidence="4" id="KW-1185">Reference proteome</keyword>
<dbReference type="SUPFAM" id="SSF56524">
    <property type="entry name" value="Oxidoreductase molybdopterin-binding domain"/>
    <property type="match status" value="1"/>
</dbReference>
<organism evidence="3 4">
    <name type="scientific">Nocardia acididurans</name>
    <dbReference type="NCBI Taxonomy" id="2802282"/>
    <lineage>
        <taxon>Bacteria</taxon>
        <taxon>Bacillati</taxon>
        <taxon>Actinomycetota</taxon>
        <taxon>Actinomycetes</taxon>
        <taxon>Mycobacteriales</taxon>
        <taxon>Nocardiaceae</taxon>
        <taxon>Nocardia</taxon>
    </lineage>
</organism>
<protein>
    <submittedName>
        <fullName evidence="3">Molybdopterin-dependent oxidoreductase</fullName>
    </submittedName>
</protein>
<dbReference type="InterPro" id="IPR036374">
    <property type="entry name" value="OxRdtase_Mopterin-bd_sf"/>
</dbReference>
<feature type="domain" description="Oxidoreductase molybdopterin-binding" evidence="2">
    <location>
        <begin position="28"/>
        <end position="168"/>
    </location>
</feature>
<dbReference type="PANTHER" id="PTHR43032">
    <property type="entry name" value="PROTEIN-METHIONINE-SULFOXIDE REDUCTASE"/>
    <property type="match status" value="1"/>
</dbReference>
<evidence type="ECO:0000259" key="2">
    <source>
        <dbReference type="Pfam" id="PF00174"/>
    </source>
</evidence>
<dbReference type="Gene3D" id="3.90.420.10">
    <property type="entry name" value="Oxidoreductase, molybdopterin-binding domain"/>
    <property type="match status" value="1"/>
</dbReference>
<comment type="caution">
    <text evidence="3">The sequence shown here is derived from an EMBL/GenBank/DDBJ whole genome shotgun (WGS) entry which is preliminary data.</text>
</comment>
<dbReference type="InterPro" id="IPR000572">
    <property type="entry name" value="OxRdtase_Mopterin-bd_dom"/>
</dbReference>
<dbReference type="RefSeq" id="WP_201943874.1">
    <property type="nucleotide sequence ID" value="NZ_JAERRJ010000002.1"/>
</dbReference>
<sequence>MTLPPGQRALDNFPRFGTHLHHPPPPIPDHPTIEITGPLPTPLTLTTADLAQLPRREQDADFHCVAGWSATGLRWAGTPFEPLYRTLVAPLLDPTAPITHISFTGLDGYYSIAHLDDALAADVLIADHLDGHPLTPDHGAPLRLVSPSQYGYISTKHLSRITFHTTEPPVPDRWSPIAGHPRARVWHEERNRYLSGRLVRPLYHRLIEPIRKLSAKGSTTA</sequence>
<evidence type="ECO:0000313" key="3">
    <source>
        <dbReference type="EMBL" id="MBL1073617.1"/>
    </source>
</evidence>
<accession>A0ABS1LYX2</accession>
<dbReference type="EMBL" id="JAERRJ010000002">
    <property type="protein sequence ID" value="MBL1073617.1"/>
    <property type="molecule type" value="Genomic_DNA"/>
</dbReference>
<reference evidence="3 4" key="1">
    <citation type="submission" date="2021-01" db="EMBL/GenBank/DDBJ databases">
        <title>WGS of actinomycetes isolated from Thailand.</title>
        <authorList>
            <person name="Thawai C."/>
        </authorList>
    </citation>
    <scope>NUCLEOTIDE SEQUENCE [LARGE SCALE GENOMIC DNA]</scope>
    <source>
        <strain evidence="3 4">LPG 2</strain>
    </source>
</reference>